<evidence type="ECO:0000313" key="2">
    <source>
        <dbReference type="Proteomes" id="UP000507470"/>
    </source>
</evidence>
<organism evidence="1 2">
    <name type="scientific">Mytilus coruscus</name>
    <name type="common">Sea mussel</name>
    <dbReference type="NCBI Taxonomy" id="42192"/>
    <lineage>
        <taxon>Eukaryota</taxon>
        <taxon>Metazoa</taxon>
        <taxon>Spiralia</taxon>
        <taxon>Lophotrochozoa</taxon>
        <taxon>Mollusca</taxon>
        <taxon>Bivalvia</taxon>
        <taxon>Autobranchia</taxon>
        <taxon>Pteriomorphia</taxon>
        <taxon>Mytilida</taxon>
        <taxon>Mytiloidea</taxon>
        <taxon>Mytilidae</taxon>
        <taxon>Mytilinae</taxon>
        <taxon>Mytilus</taxon>
    </lineage>
</organism>
<gene>
    <name evidence="1" type="ORF">MCOR_20125</name>
</gene>
<protein>
    <submittedName>
        <fullName evidence="1">Uncharacterized protein</fullName>
    </submittedName>
</protein>
<dbReference type="OrthoDB" id="6150661at2759"/>
<dbReference type="AlphaFoldDB" id="A0A6J8BLI3"/>
<dbReference type="Proteomes" id="UP000507470">
    <property type="component" value="Unassembled WGS sequence"/>
</dbReference>
<keyword evidence="2" id="KW-1185">Reference proteome</keyword>
<sequence length="208" mass="24576">MSSNLAVRCELGTLPISIKCYQLMYKYYVRLSDIGERSGGPHEILKAAFEVDKTLTNRENSWSNKLSELLKYTGIPLNKHCYSNFKQKLQDFYKNKIIFELSKIKDGNCGKLLFFSKIYTKFKQQEYLNFNVPKYLENEMHFLIECPQYNKIRSKYEINDINSNNLDENFTKMLNPMSEKELKFICMYIEEALDLRDHHTVSSDNNPL</sequence>
<dbReference type="EMBL" id="CACVKT020003579">
    <property type="protein sequence ID" value="CAC5384492.1"/>
    <property type="molecule type" value="Genomic_DNA"/>
</dbReference>
<name>A0A6J8BLI3_MYTCO</name>
<evidence type="ECO:0000313" key="1">
    <source>
        <dbReference type="EMBL" id="CAC5384492.1"/>
    </source>
</evidence>
<accession>A0A6J8BLI3</accession>
<reference evidence="1 2" key="1">
    <citation type="submission" date="2020-06" db="EMBL/GenBank/DDBJ databases">
        <authorList>
            <person name="Li R."/>
            <person name="Bekaert M."/>
        </authorList>
    </citation>
    <scope>NUCLEOTIDE SEQUENCE [LARGE SCALE GENOMIC DNA]</scope>
    <source>
        <strain evidence="2">wild</strain>
    </source>
</reference>
<proteinExistence type="predicted"/>